<protein>
    <submittedName>
        <fullName evidence="2">Uncharacterized protein</fullName>
    </submittedName>
</protein>
<accession>A0A6C0DPX0</accession>
<sequence length="102" mass="11787">MIDTRNMIDRLFYSSVGQLIISSLFGLSLALLFNRVCKENCVLYFAPKYDDIDNKIFKLEDTCYKYRMVNVSCNKNPVGAYDGTIKPSNQIEEKSFFDKVFA</sequence>
<keyword evidence="1" id="KW-1133">Transmembrane helix</keyword>
<evidence type="ECO:0000313" key="2">
    <source>
        <dbReference type="EMBL" id="QHT17615.1"/>
    </source>
</evidence>
<keyword evidence="1" id="KW-0472">Membrane</keyword>
<name>A0A6C0DPX0_9ZZZZ</name>
<dbReference type="EMBL" id="MN739643">
    <property type="protein sequence ID" value="QHT17615.1"/>
    <property type="molecule type" value="Genomic_DNA"/>
</dbReference>
<evidence type="ECO:0000256" key="1">
    <source>
        <dbReference type="SAM" id="Phobius"/>
    </source>
</evidence>
<keyword evidence="1" id="KW-0812">Transmembrane</keyword>
<proteinExistence type="predicted"/>
<organism evidence="2">
    <name type="scientific">viral metagenome</name>
    <dbReference type="NCBI Taxonomy" id="1070528"/>
    <lineage>
        <taxon>unclassified sequences</taxon>
        <taxon>metagenomes</taxon>
        <taxon>organismal metagenomes</taxon>
    </lineage>
</organism>
<dbReference type="AlphaFoldDB" id="A0A6C0DPX0"/>
<feature type="transmembrane region" description="Helical" evidence="1">
    <location>
        <begin position="12"/>
        <end position="33"/>
    </location>
</feature>
<reference evidence="2" key="1">
    <citation type="journal article" date="2020" name="Nature">
        <title>Giant virus diversity and host interactions through global metagenomics.</title>
        <authorList>
            <person name="Schulz F."/>
            <person name="Roux S."/>
            <person name="Paez-Espino D."/>
            <person name="Jungbluth S."/>
            <person name="Walsh D.A."/>
            <person name="Denef V.J."/>
            <person name="McMahon K.D."/>
            <person name="Konstantinidis K.T."/>
            <person name="Eloe-Fadrosh E.A."/>
            <person name="Kyrpides N.C."/>
            <person name="Woyke T."/>
        </authorList>
    </citation>
    <scope>NUCLEOTIDE SEQUENCE</scope>
    <source>
        <strain evidence="2">GVMAG-M-3300023174-30</strain>
    </source>
</reference>